<evidence type="ECO:0000256" key="3">
    <source>
        <dbReference type="ARBA" id="ARBA00021718"/>
    </source>
</evidence>
<keyword evidence="10" id="KW-0969">Cilium</keyword>
<evidence type="ECO:0000256" key="9">
    <source>
        <dbReference type="RuleBase" id="RU364090"/>
    </source>
</evidence>
<dbReference type="PIRSF" id="PIRSF004669">
    <property type="entry name" value="FliQ"/>
    <property type="match status" value="1"/>
</dbReference>
<dbReference type="OrthoDB" id="9806440at2"/>
<feature type="transmembrane region" description="Helical" evidence="9">
    <location>
        <begin position="51"/>
        <end position="70"/>
    </location>
</feature>
<dbReference type="GO" id="GO:0044780">
    <property type="term" value="P:bacterial-type flagellum assembly"/>
    <property type="evidence" value="ECO:0007669"/>
    <property type="project" value="InterPro"/>
</dbReference>
<dbReference type="InterPro" id="IPR006305">
    <property type="entry name" value="FliQ"/>
</dbReference>
<dbReference type="STRING" id="1121338.CLTEP_00060"/>
<dbReference type="EMBL" id="LTBA01000001">
    <property type="protein sequence ID" value="KYH35613.1"/>
    <property type="molecule type" value="Genomic_DNA"/>
</dbReference>
<sequence length="89" mass="9644">MTENLVISVLKDALHVGIITSAPILITATLVGLAIAILQATTQVQEQTLTFVPKILIASLVGLLVSGWMLHKLVDFTYKIFEIISNITI</sequence>
<dbReference type="Pfam" id="PF01313">
    <property type="entry name" value="Bac_export_3"/>
    <property type="match status" value="1"/>
</dbReference>
<dbReference type="PRINTS" id="PR00952">
    <property type="entry name" value="TYPE3IMQPROT"/>
</dbReference>
<evidence type="ECO:0000256" key="4">
    <source>
        <dbReference type="ARBA" id="ARBA00022475"/>
    </source>
</evidence>
<dbReference type="GO" id="GO:0005886">
    <property type="term" value="C:plasma membrane"/>
    <property type="evidence" value="ECO:0007669"/>
    <property type="project" value="UniProtKB-SubCell"/>
</dbReference>
<proteinExistence type="inferred from homology"/>
<dbReference type="PANTHER" id="PTHR34040">
    <property type="entry name" value="FLAGELLAR BIOSYNTHETIC PROTEIN FLIQ"/>
    <property type="match status" value="1"/>
</dbReference>
<evidence type="ECO:0000256" key="7">
    <source>
        <dbReference type="ARBA" id="ARBA00023136"/>
    </source>
</evidence>
<keyword evidence="4 9" id="KW-1003">Cell membrane</keyword>
<dbReference type="PANTHER" id="PTHR34040:SF2">
    <property type="entry name" value="FLAGELLAR BIOSYNTHETIC PROTEIN FLIQ"/>
    <property type="match status" value="1"/>
</dbReference>
<dbReference type="GO" id="GO:0009306">
    <property type="term" value="P:protein secretion"/>
    <property type="evidence" value="ECO:0007669"/>
    <property type="project" value="InterPro"/>
</dbReference>
<keyword evidence="10" id="KW-0282">Flagellum</keyword>
<keyword evidence="10" id="KW-0966">Cell projection</keyword>
<evidence type="ECO:0000256" key="2">
    <source>
        <dbReference type="ARBA" id="ARBA00006156"/>
    </source>
</evidence>
<comment type="subcellular location">
    <subcellularLocation>
        <location evidence="1 9">Cell membrane</location>
        <topology evidence="1">Multi-pass membrane protein</topology>
    </subcellularLocation>
    <subcellularLocation>
        <location evidence="9">Bacterial flagellum basal body</location>
    </subcellularLocation>
</comment>
<accession>A0A151B733</accession>
<protein>
    <recommendedName>
        <fullName evidence="3 9">Flagellar biosynthetic protein FliQ</fullName>
    </recommendedName>
</protein>
<keyword evidence="5 9" id="KW-0812">Transmembrane</keyword>
<evidence type="ECO:0000256" key="5">
    <source>
        <dbReference type="ARBA" id="ARBA00022692"/>
    </source>
</evidence>
<comment type="function">
    <text evidence="9">Role in flagellar biosynthesis.</text>
</comment>
<keyword evidence="8 9" id="KW-0975">Bacterial flagellum</keyword>
<evidence type="ECO:0000256" key="6">
    <source>
        <dbReference type="ARBA" id="ARBA00022989"/>
    </source>
</evidence>
<comment type="caution">
    <text evidence="10">The sequence shown here is derived from an EMBL/GenBank/DDBJ whole genome shotgun (WGS) entry which is preliminary data.</text>
</comment>
<feature type="transmembrane region" description="Helical" evidence="9">
    <location>
        <begin position="12"/>
        <end position="39"/>
    </location>
</feature>
<gene>
    <name evidence="9 10" type="primary">fliQ</name>
    <name evidence="10" type="ORF">CLTEP_00060</name>
</gene>
<keyword evidence="11" id="KW-1185">Reference proteome</keyword>
<evidence type="ECO:0000313" key="11">
    <source>
        <dbReference type="Proteomes" id="UP000075531"/>
    </source>
</evidence>
<keyword evidence="7 9" id="KW-0472">Membrane</keyword>
<evidence type="ECO:0000313" key="10">
    <source>
        <dbReference type="EMBL" id="KYH35613.1"/>
    </source>
</evidence>
<dbReference type="NCBIfam" id="TIGR01402">
    <property type="entry name" value="fliQ"/>
    <property type="match status" value="1"/>
</dbReference>
<dbReference type="PATRIC" id="fig|1121338.3.peg.7"/>
<dbReference type="GO" id="GO:0009425">
    <property type="term" value="C:bacterial-type flagellum basal body"/>
    <property type="evidence" value="ECO:0007669"/>
    <property type="project" value="UniProtKB-SubCell"/>
</dbReference>
<organism evidence="10 11">
    <name type="scientific">Clostridium tepidiprofundi DSM 19306</name>
    <dbReference type="NCBI Taxonomy" id="1121338"/>
    <lineage>
        <taxon>Bacteria</taxon>
        <taxon>Bacillati</taxon>
        <taxon>Bacillota</taxon>
        <taxon>Clostridia</taxon>
        <taxon>Eubacteriales</taxon>
        <taxon>Clostridiaceae</taxon>
        <taxon>Clostridium</taxon>
    </lineage>
</organism>
<dbReference type="AlphaFoldDB" id="A0A151B733"/>
<dbReference type="InterPro" id="IPR002191">
    <property type="entry name" value="Bac_export_3"/>
</dbReference>
<evidence type="ECO:0000256" key="8">
    <source>
        <dbReference type="ARBA" id="ARBA00023143"/>
    </source>
</evidence>
<comment type="similarity">
    <text evidence="2 9">Belongs to the FliQ/MopD/SpaQ family.</text>
</comment>
<keyword evidence="6 9" id="KW-1133">Transmembrane helix</keyword>
<reference evidence="10 11" key="1">
    <citation type="submission" date="2016-02" db="EMBL/GenBank/DDBJ databases">
        <title>Genome sequence of Clostridium tepidiprofundi DSM 19306.</title>
        <authorList>
            <person name="Poehlein A."/>
            <person name="Daniel R."/>
        </authorList>
    </citation>
    <scope>NUCLEOTIDE SEQUENCE [LARGE SCALE GENOMIC DNA]</scope>
    <source>
        <strain evidence="10 11">DSM 19306</strain>
    </source>
</reference>
<dbReference type="Proteomes" id="UP000075531">
    <property type="component" value="Unassembled WGS sequence"/>
</dbReference>
<evidence type="ECO:0000256" key="1">
    <source>
        <dbReference type="ARBA" id="ARBA00004651"/>
    </source>
</evidence>
<dbReference type="RefSeq" id="WP_066820677.1">
    <property type="nucleotide sequence ID" value="NZ_LTBA01000001.1"/>
</dbReference>
<name>A0A151B733_9CLOT</name>